<feature type="region of interest" description="Disordered" evidence="2">
    <location>
        <begin position="97"/>
        <end position="136"/>
    </location>
</feature>
<dbReference type="InterPro" id="IPR051361">
    <property type="entry name" value="ThrE/Ser_Exporter"/>
</dbReference>
<feature type="region of interest" description="Disordered" evidence="2">
    <location>
        <begin position="154"/>
        <end position="243"/>
    </location>
</feature>
<dbReference type="Pfam" id="PF06738">
    <property type="entry name" value="ThrE"/>
    <property type="match status" value="1"/>
</dbReference>
<comment type="similarity">
    <text evidence="1">Belongs to the ThrE exporter (TC 2.A.79) family.</text>
</comment>
<feature type="region of interest" description="Disordered" evidence="2">
    <location>
        <begin position="260"/>
        <end position="307"/>
    </location>
</feature>
<dbReference type="InterPro" id="IPR010619">
    <property type="entry name" value="ThrE-like_N"/>
</dbReference>
<keyword evidence="3" id="KW-0812">Transmembrane</keyword>
<feature type="compositionally biased region" description="Polar residues" evidence="2">
    <location>
        <begin position="260"/>
        <end position="274"/>
    </location>
</feature>
<organism evidence="5 6">
    <name type="scientific">Cutaneotrichosporon cavernicola</name>
    <dbReference type="NCBI Taxonomy" id="279322"/>
    <lineage>
        <taxon>Eukaryota</taxon>
        <taxon>Fungi</taxon>
        <taxon>Dikarya</taxon>
        <taxon>Basidiomycota</taxon>
        <taxon>Agaricomycotina</taxon>
        <taxon>Tremellomycetes</taxon>
        <taxon>Trichosporonales</taxon>
        <taxon>Trichosporonaceae</taxon>
        <taxon>Cutaneotrichosporon</taxon>
    </lineage>
</organism>
<feature type="transmembrane region" description="Helical" evidence="3">
    <location>
        <begin position="705"/>
        <end position="727"/>
    </location>
</feature>
<dbReference type="RefSeq" id="XP_060459736.1">
    <property type="nucleotide sequence ID" value="XM_060603442.1"/>
</dbReference>
<dbReference type="GeneID" id="85498341"/>
<gene>
    <name evidence="5" type="primary">PRM10</name>
    <name evidence="5" type="ORF">CcaverHIS019_0700430</name>
</gene>
<feature type="compositionally biased region" description="Basic and acidic residues" evidence="2">
    <location>
        <begin position="281"/>
        <end position="292"/>
    </location>
</feature>
<keyword evidence="3" id="KW-1133">Transmembrane helix</keyword>
<feature type="compositionally biased region" description="Basic and acidic residues" evidence="2">
    <location>
        <begin position="1"/>
        <end position="18"/>
    </location>
</feature>
<dbReference type="AlphaFoldDB" id="A0AA48QYJ9"/>
<keyword evidence="3" id="KW-0472">Membrane</keyword>
<feature type="compositionally biased region" description="Basic residues" evidence="2">
    <location>
        <begin position="458"/>
        <end position="467"/>
    </location>
</feature>
<dbReference type="EMBL" id="AP028218">
    <property type="protein sequence ID" value="BEI94471.1"/>
    <property type="molecule type" value="Genomic_DNA"/>
</dbReference>
<evidence type="ECO:0000256" key="1">
    <source>
        <dbReference type="ARBA" id="ARBA00034125"/>
    </source>
</evidence>
<keyword evidence="6" id="KW-1185">Reference proteome</keyword>
<name>A0AA48QYJ9_9TREE</name>
<feature type="region of interest" description="Disordered" evidence="2">
    <location>
        <begin position="369"/>
        <end position="391"/>
    </location>
</feature>
<dbReference type="PANTHER" id="PTHR31082">
    <property type="entry name" value="PHEROMONE-REGULATED MEMBRANE PROTEIN 10"/>
    <property type="match status" value="1"/>
</dbReference>
<feature type="transmembrane region" description="Helical" evidence="3">
    <location>
        <begin position="642"/>
        <end position="661"/>
    </location>
</feature>
<dbReference type="Proteomes" id="UP001233271">
    <property type="component" value="Chromosome 7a"/>
</dbReference>
<feature type="transmembrane region" description="Helical" evidence="3">
    <location>
        <begin position="616"/>
        <end position="636"/>
    </location>
</feature>
<feature type="compositionally biased region" description="Polar residues" evidence="2">
    <location>
        <begin position="293"/>
        <end position="302"/>
    </location>
</feature>
<feature type="transmembrane region" description="Helical" evidence="3">
    <location>
        <begin position="668"/>
        <end position="693"/>
    </location>
</feature>
<feature type="transmembrane region" description="Helical" evidence="3">
    <location>
        <begin position="888"/>
        <end position="909"/>
    </location>
</feature>
<dbReference type="PANTHER" id="PTHR31082:SF4">
    <property type="entry name" value="PHEROMONE-REGULATED MEMBRANE PROTEIN 10"/>
    <property type="match status" value="1"/>
</dbReference>
<protein>
    <recommendedName>
        <fullName evidence="4">Threonine/serine exporter-like N-terminal domain-containing protein</fullName>
    </recommendedName>
</protein>
<evidence type="ECO:0000256" key="3">
    <source>
        <dbReference type="SAM" id="Phobius"/>
    </source>
</evidence>
<dbReference type="KEGG" id="ccac:CcaHIS019_0700430"/>
<feature type="compositionally biased region" description="Basic and acidic residues" evidence="2">
    <location>
        <begin position="206"/>
        <end position="221"/>
    </location>
</feature>
<sequence>MVADDPFHEPSSEAERKIATPILRITSEADLDGPTPPPAAVVADTSGPRTPRRVQWSSDHIVNLPLEPLEATSTHESLSHSNLSEVNDALERFRHRRDMSASSAPSSSSDHQRHIHHDEDYDYRLDRPDEDGDEERRYEDKLLGEGINDHIGQYVAPGETDGLPSPPQKMEGEPRHTNTWSVLRRRVLRGSVRQTEGRHGMMGRNSRGEGEAQRESGRSSDEETDITPLNDRSKQGNDKVPIPGSVLSSLLALYGRHTDSGLSSHATTDDNTPIPSDDSDPESRAPSRRSHEGNGSTRSPTSRGFKGKFQRTAHTLMSDRPKAARSDAGVFGALVGATGGLAASAAPNSTTLVPAAKRSGYHVTRYSLPGTPHHLSPPRTPSGSRPSSLFSNTVVMDDRPELSSRSTDNLVMMEKSKSSQSLKDGMLNAAHKWIKTPAGLRTPTEEERRRKEWEGEKRRRKKAKERRRKQEVFIVQHVAEILARQQFLLKLARALMMFGSPTHRLETQIQATARVLEMNVQVVYLPGTMLVSFGDDATHTSETKFLKQTTGLDLGKLHVVHGVYWNVVHDRCNVEDASRDLDALMLSKPQYSGWQIVIISMMCSAFIAVPAFNASFIDALICAALGGILALVQMLAAMNDMFSNVFEIVIATLISFVAAVLSDTNKFCYTALVSGGVVLILPGFIVLTGALELASRNMTAGSVRIGYAVIYSLFLGFGISMGGEIYFRIRHRGIKNAADYTCEATHVAGAPWYMSTPSGYWQFLCVPMYALCLSLRNGQPLLRKETLVMMVVASAGWSANRFTMPVFENRADITSAIGSFCVGIIGNVYGRFNHGSSFPVMVTGILMQLPSGLSQGGLFSFAAAGQAISESNGTTGTTTAQYSQGFQVAEQLVSVSIGLTVGLFVAAVVTHPLGGSRRRGGGIFSF</sequence>
<reference evidence="5" key="1">
    <citation type="journal article" date="2023" name="BMC Genomics">
        <title>Chromosome-level genome assemblies of Cutaneotrichosporon spp. (Trichosporonales, Basidiomycota) reveal imbalanced evolution between nucleotide sequences and chromosome synteny.</title>
        <authorList>
            <person name="Kobayashi Y."/>
            <person name="Kayamori A."/>
            <person name="Aoki K."/>
            <person name="Shiwa Y."/>
            <person name="Matsutani M."/>
            <person name="Fujita N."/>
            <person name="Sugita T."/>
            <person name="Iwasaki W."/>
            <person name="Tanaka N."/>
            <person name="Takashima M."/>
        </authorList>
    </citation>
    <scope>NUCLEOTIDE SEQUENCE</scope>
    <source>
        <strain evidence="5">HIS019</strain>
    </source>
</reference>
<feature type="region of interest" description="Disordered" evidence="2">
    <location>
        <begin position="433"/>
        <end position="467"/>
    </location>
</feature>
<accession>A0AA48QYJ9</accession>
<evidence type="ECO:0000313" key="5">
    <source>
        <dbReference type="EMBL" id="BEI94471.1"/>
    </source>
</evidence>
<dbReference type="GO" id="GO:0022857">
    <property type="term" value="F:transmembrane transporter activity"/>
    <property type="evidence" value="ECO:0007669"/>
    <property type="project" value="InterPro"/>
</dbReference>
<feature type="compositionally biased region" description="Basic and acidic residues" evidence="2">
    <location>
        <begin position="110"/>
        <end position="127"/>
    </location>
</feature>
<feature type="compositionally biased region" description="Low complexity" evidence="2">
    <location>
        <begin position="100"/>
        <end position="109"/>
    </location>
</feature>
<evidence type="ECO:0000256" key="2">
    <source>
        <dbReference type="SAM" id="MobiDB-lite"/>
    </source>
</evidence>
<feature type="region of interest" description="Disordered" evidence="2">
    <location>
        <begin position="1"/>
        <end position="55"/>
    </location>
</feature>
<proteinExistence type="inferred from homology"/>
<feature type="compositionally biased region" description="Basic and acidic residues" evidence="2">
    <location>
        <begin position="443"/>
        <end position="457"/>
    </location>
</feature>
<feature type="domain" description="Threonine/serine exporter-like N-terminal" evidence="4">
    <location>
        <begin position="487"/>
        <end position="724"/>
    </location>
</feature>
<evidence type="ECO:0000313" key="6">
    <source>
        <dbReference type="Proteomes" id="UP001233271"/>
    </source>
</evidence>
<feature type="transmembrane region" description="Helical" evidence="3">
    <location>
        <begin position="591"/>
        <end position="609"/>
    </location>
</feature>
<evidence type="ECO:0000259" key="4">
    <source>
        <dbReference type="Pfam" id="PF06738"/>
    </source>
</evidence>